<protein>
    <recommendedName>
        <fullName evidence="2">Reverse transcriptase domain-containing protein</fullName>
    </recommendedName>
</protein>
<name>A0A0E9T6N9_ANGAN</name>
<organism evidence="1">
    <name type="scientific">Anguilla anguilla</name>
    <name type="common">European freshwater eel</name>
    <name type="synonym">Muraena anguilla</name>
    <dbReference type="NCBI Taxonomy" id="7936"/>
    <lineage>
        <taxon>Eukaryota</taxon>
        <taxon>Metazoa</taxon>
        <taxon>Chordata</taxon>
        <taxon>Craniata</taxon>
        <taxon>Vertebrata</taxon>
        <taxon>Euteleostomi</taxon>
        <taxon>Actinopterygii</taxon>
        <taxon>Neopterygii</taxon>
        <taxon>Teleostei</taxon>
        <taxon>Anguilliformes</taxon>
        <taxon>Anguillidae</taxon>
        <taxon>Anguilla</taxon>
    </lineage>
</organism>
<evidence type="ECO:0008006" key="2">
    <source>
        <dbReference type="Google" id="ProtNLM"/>
    </source>
</evidence>
<dbReference type="EMBL" id="GBXM01059480">
    <property type="protein sequence ID" value="JAH49097.1"/>
    <property type="molecule type" value="Transcribed_RNA"/>
</dbReference>
<accession>A0A0E9T6N9</accession>
<proteinExistence type="predicted"/>
<dbReference type="AlphaFoldDB" id="A0A0E9T6N9"/>
<reference evidence="1" key="1">
    <citation type="submission" date="2014-11" db="EMBL/GenBank/DDBJ databases">
        <authorList>
            <person name="Amaro Gonzalez C."/>
        </authorList>
    </citation>
    <scope>NUCLEOTIDE SEQUENCE</scope>
</reference>
<evidence type="ECO:0000313" key="1">
    <source>
        <dbReference type="EMBL" id="JAH49097.1"/>
    </source>
</evidence>
<reference evidence="1" key="2">
    <citation type="journal article" date="2015" name="Fish Shellfish Immunol.">
        <title>Early steps in the European eel (Anguilla anguilla)-Vibrio vulnificus interaction in the gills: Role of the RtxA13 toxin.</title>
        <authorList>
            <person name="Callol A."/>
            <person name="Pajuelo D."/>
            <person name="Ebbesson L."/>
            <person name="Teles M."/>
            <person name="MacKenzie S."/>
            <person name="Amaro C."/>
        </authorList>
    </citation>
    <scope>NUCLEOTIDE SEQUENCE</scope>
</reference>
<sequence length="64" mass="7520">MERMVNYRLVHRLAQRGYFSPFQSGFRLGRATMDAILMLDRDIKRALVNKEAVIGVFLEYREGL</sequence>